<keyword evidence="3" id="KW-1185">Reference proteome</keyword>
<evidence type="ECO:0008006" key="4">
    <source>
        <dbReference type="Google" id="ProtNLM"/>
    </source>
</evidence>
<feature type="transmembrane region" description="Helical" evidence="1">
    <location>
        <begin position="105"/>
        <end position="130"/>
    </location>
</feature>
<organism evidence="2 3">
    <name type="scientific">Streptomyces armeniacus</name>
    <dbReference type="NCBI Taxonomy" id="83291"/>
    <lineage>
        <taxon>Bacteria</taxon>
        <taxon>Bacillati</taxon>
        <taxon>Actinomycetota</taxon>
        <taxon>Actinomycetes</taxon>
        <taxon>Kitasatosporales</taxon>
        <taxon>Streptomycetaceae</taxon>
        <taxon>Streptomyces</taxon>
    </lineage>
</organism>
<evidence type="ECO:0000313" key="3">
    <source>
        <dbReference type="Proteomes" id="UP000254425"/>
    </source>
</evidence>
<dbReference type="AlphaFoldDB" id="A0A345XW57"/>
<name>A0A345XW57_9ACTN</name>
<gene>
    <name evidence="2" type="ORF">DVA86_27860</name>
</gene>
<proteinExistence type="predicted"/>
<keyword evidence="1" id="KW-0812">Transmembrane</keyword>
<sequence length="132" mass="14742">MVAHVAMIVIGAFIAINGAVEWIKLLRWFPRRRRARAVFVGTEDVMRPDPQIKSRAGRFRFTSQDGRTIERTSAFSSFPGPKPGREVNVVYDPLRPHKTAERAGVHLFLLVAVGPLFMAVGSVMIILGLLKM</sequence>
<dbReference type="KEGG" id="sarm:DVA86_27860"/>
<dbReference type="RefSeq" id="WP_208882376.1">
    <property type="nucleotide sequence ID" value="NZ_CP031320.1"/>
</dbReference>
<reference evidence="2 3" key="1">
    <citation type="submission" date="2018-07" db="EMBL/GenBank/DDBJ databases">
        <title>Draft genome of the type strain Streptomyces armeniacus ATCC 15676.</title>
        <authorList>
            <person name="Labana P."/>
            <person name="Gosse J.T."/>
            <person name="Boddy C.N."/>
        </authorList>
    </citation>
    <scope>NUCLEOTIDE SEQUENCE [LARGE SCALE GENOMIC DNA]</scope>
    <source>
        <strain evidence="2 3">ATCC 15676</strain>
    </source>
</reference>
<protein>
    <recommendedName>
        <fullName evidence="4">DUF3592 domain-containing protein</fullName>
    </recommendedName>
</protein>
<dbReference type="EMBL" id="CP031320">
    <property type="protein sequence ID" value="AXK35873.1"/>
    <property type="molecule type" value="Genomic_DNA"/>
</dbReference>
<feature type="transmembrane region" description="Helical" evidence="1">
    <location>
        <begin position="6"/>
        <end position="26"/>
    </location>
</feature>
<evidence type="ECO:0000256" key="1">
    <source>
        <dbReference type="SAM" id="Phobius"/>
    </source>
</evidence>
<dbReference type="Proteomes" id="UP000254425">
    <property type="component" value="Chromosome"/>
</dbReference>
<keyword evidence="1" id="KW-1133">Transmembrane helix</keyword>
<evidence type="ECO:0000313" key="2">
    <source>
        <dbReference type="EMBL" id="AXK35873.1"/>
    </source>
</evidence>
<accession>A0A345XW57</accession>
<keyword evidence="1" id="KW-0472">Membrane</keyword>